<feature type="compositionally biased region" description="Low complexity" evidence="4">
    <location>
        <begin position="229"/>
        <end position="241"/>
    </location>
</feature>
<feature type="region of interest" description="Disordered" evidence="4">
    <location>
        <begin position="223"/>
        <end position="242"/>
    </location>
</feature>
<dbReference type="AlphaFoldDB" id="A0AAN8MW92"/>
<gene>
    <name evidence="6" type="ORF">TWF718_008042</name>
</gene>
<keyword evidence="2 3" id="KW-0175">Coiled coil</keyword>
<sequence>MSTIAVKLTSLAVRTLAKPIANSIKQQAKEHPRFRTICIAIAQAVHRTDIRIRLNLLRDSSAIERAEENEERRKSSDHGKDEKGGIAKLATDALKDGKQNPLKSSSAHHDHPIPHSHSSESDAAHAAHPVRKKKPAAPHIRPLSDSKAIERGAAFISEFFLFSVAGGLILFEALRSRKKEMNRRDEVSERLQNLEEVDEIWRRKVENLERRLDEAGIKRIEETPPVVQAPEATPEATSPPEGWLTMAKEYLSKLLFAGTEVQSPQIPIKPDAVPTKT</sequence>
<comment type="caution">
    <text evidence="6">The sequence shown here is derived from an EMBL/GenBank/DDBJ whole genome shotgun (WGS) entry which is preliminary data.</text>
</comment>
<evidence type="ECO:0000256" key="1">
    <source>
        <dbReference type="ARBA" id="ARBA00007584"/>
    </source>
</evidence>
<dbReference type="GO" id="GO:0019216">
    <property type="term" value="P:regulation of lipid metabolic process"/>
    <property type="evidence" value="ECO:0007669"/>
    <property type="project" value="TreeGrafter"/>
</dbReference>
<keyword evidence="5" id="KW-1133">Transmembrane helix</keyword>
<protein>
    <recommendedName>
        <fullName evidence="8">OPA3-like protein</fullName>
    </recommendedName>
</protein>
<dbReference type="PANTHER" id="PTHR12499">
    <property type="entry name" value="OPTIC ATROPHY 3 PROTEIN OPA3"/>
    <property type="match status" value="1"/>
</dbReference>
<proteinExistence type="inferred from homology"/>
<feature type="coiled-coil region" evidence="3">
    <location>
        <begin position="177"/>
        <end position="211"/>
    </location>
</feature>
<feature type="compositionally biased region" description="Basic and acidic residues" evidence="4">
    <location>
        <begin position="65"/>
        <end position="85"/>
    </location>
</feature>
<evidence type="ECO:0000256" key="4">
    <source>
        <dbReference type="SAM" id="MobiDB-lite"/>
    </source>
</evidence>
<feature type="transmembrane region" description="Helical" evidence="5">
    <location>
        <begin position="152"/>
        <end position="174"/>
    </location>
</feature>
<accession>A0AAN8MW92</accession>
<evidence type="ECO:0000313" key="7">
    <source>
        <dbReference type="Proteomes" id="UP001313282"/>
    </source>
</evidence>
<feature type="compositionally biased region" description="Basic and acidic residues" evidence="4">
    <location>
        <begin position="107"/>
        <end position="125"/>
    </location>
</feature>
<evidence type="ECO:0000256" key="2">
    <source>
        <dbReference type="ARBA" id="ARBA00023054"/>
    </source>
</evidence>
<evidence type="ECO:0008006" key="8">
    <source>
        <dbReference type="Google" id="ProtNLM"/>
    </source>
</evidence>
<dbReference type="EMBL" id="JAVHNR010000005">
    <property type="protein sequence ID" value="KAK6342648.1"/>
    <property type="molecule type" value="Genomic_DNA"/>
</dbReference>
<keyword evidence="7" id="KW-1185">Reference proteome</keyword>
<evidence type="ECO:0000256" key="5">
    <source>
        <dbReference type="SAM" id="Phobius"/>
    </source>
</evidence>
<dbReference type="Proteomes" id="UP001313282">
    <property type="component" value="Unassembled WGS sequence"/>
</dbReference>
<name>A0AAN8MW92_9PEZI</name>
<evidence type="ECO:0000313" key="6">
    <source>
        <dbReference type="EMBL" id="KAK6342648.1"/>
    </source>
</evidence>
<reference evidence="6 7" key="1">
    <citation type="submission" date="2019-10" db="EMBL/GenBank/DDBJ databases">
        <authorList>
            <person name="Palmer J.M."/>
        </authorList>
    </citation>
    <scope>NUCLEOTIDE SEQUENCE [LARGE SCALE GENOMIC DNA]</scope>
    <source>
        <strain evidence="6 7">TWF718</strain>
    </source>
</reference>
<dbReference type="Pfam" id="PF07047">
    <property type="entry name" value="OPA3"/>
    <property type="match status" value="1"/>
</dbReference>
<dbReference type="InterPro" id="IPR010754">
    <property type="entry name" value="OPA3-like"/>
</dbReference>
<keyword evidence="5" id="KW-0472">Membrane</keyword>
<dbReference type="PANTHER" id="PTHR12499:SF0">
    <property type="entry name" value="OPTIC ATROPHY 3 PROTEIN"/>
    <property type="match status" value="1"/>
</dbReference>
<evidence type="ECO:0000256" key="3">
    <source>
        <dbReference type="SAM" id="Coils"/>
    </source>
</evidence>
<comment type="similarity">
    <text evidence="1">Belongs to the OPA3 family.</text>
</comment>
<dbReference type="GO" id="GO:0005739">
    <property type="term" value="C:mitochondrion"/>
    <property type="evidence" value="ECO:0007669"/>
    <property type="project" value="TreeGrafter"/>
</dbReference>
<keyword evidence="5" id="KW-0812">Transmembrane</keyword>
<feature type="region of interest" description="Disordered" evidence="4">
    <location>
        <begin position="65"/>
        <end position="143"/>
    </location>
</feature>
<organism evidence="6 7">
    <name type="scientific">Orbilia javanica</name>
    <dbReference type="NCBI Taxonomy" id="47235"/>
    <lineage>
        <taxon>Eukaryota</taxon>
        <taxon>Fungi</taxon>
        <taxon>Dikarya</taxon>
        <taxon>Ascomycota</taxon>
        <taxon>Pezizomycotina</taxon>
        <taxon>Orbiliomycetes</taxon>
        <taxon>Orbiliales</taxon>
        <taxon>Orbiliaceae</taxon>
        <taxon>Orbilia</taxon>
    </lineage>
</organism>